<dbReference type="PANTHER" id="PTHR30050">
    <property type="entry name" value="CHROMOSOMAL REPLICATION INITIATOR PROTEIN DNAA"/>
    <property type="match status" value="1"/>
</dbReference>
<dbReference type="RefSeq" id="WP_167363800.1">
    <property type="nucleotide sequence ID" value="NZ_FOFJ01000160.1"/>
</dbReference>
<dbReference type="GO" id="GO:0005524">
    <property type="term" value="F:ATP binding"/>
    <property type="evidence" value="ECO:0007669"/>
    <property type="project" value="InterPro"/>
</dbReference>
<organism evidence="2 3">
    <name type="scientific">Azotobacter beijerinckii</name>
    <dbReference type="NCBI Taxonomy" id="170623"/>
    <lineage>
        <taxon>Bacteria</taxon>
        <taxon>Pseudomonadati</taxon>
        <taxon>Pseudomonadota</taxon>
        <taxon>Gammaproteobacteria</taxon>
        <taxon>Pseudomonadales</taxon>
        <taxon>Pseudomonadaceae</taxon>
        <taxon>Azotobacter</taxon>
    </lineage>
</organism>
<sequence>MNLQHARIAELCQALKLERIVDHYPLLAQQAVRDDLSFGDFLEQLLRHEHGFRQQRSRELLTRMACFPAIKTLEEYDFSFSPGVPKALLHELAGLAFIERTENIVLIGPSGVGKTHLAIALGYRAAQSGLKTRFVTAADLMLQLGAAQRQGRLKT</sequence>
<evidence type="ECO:0000313" key="3">
    <source>
        <dbReference type="Proteomes" id="UP000199267"/>
    </source>
</evidence>
<feature type="non-terminal residue" evidence="2">
    <location>
        <position position="155"/>
    </location>
</feature>
<accession>A0A1H9TLI8</accession>
<dbReference type="Gene3D" id="3.40.50.300">
    <property type="entry name" value="P-loop containing nucleotide triphosphate hydrolases"/>
    <property type="match status" value="1"/>
</dbReference>
<dbReference type="EMBL" id="FOFJ01000160">
    <property type="protein sequence ID" value="SER97897.1"/>
    <property type="molecule type" value="Genomic_DNA"/>
</dbReference>
<proteinExistence type="predicted"/>
<feature type="domain" description="IstB-like ATP-binding" evidence="1">
    <location>
        <begin position="13"/>
        <end position="154"/>
    </location>
</feature>
<name>A0A1H9TLI8_9GAMM</name>
<dbReference type="GO" id="GO:0006260">
    <property type="term" value="P:DNA replication"/>
    <property type="evidence" value="ECO:0007669"/>
    <property type="project" value="TreeGrafter"/>
</dbReference>
<dbReference type="Proteomes" id="UP000199267">
    <property type="component" value="Unassembled WGS sequence"/>
</dbReference>
<gene>
    <name evidence="2" type="ORF">SAMN04244573_04682</name>
</gene>
<evidence type="ECO:0000313" key="2">
    <source>
        <dbReference type="EMBL" id="SER97897.1"/>
    </source>
</evidence>
<protein>
    <submittedName>
        <fullName evidence="2">IstB-like ATP binding protein</fullName>
    </submittedName>
</protein>
<dbReference type="PANTHER" id="PTHR30050:SF4">
    <property type="entry name" value="ATP-BINDING PROTEIN RV3427C IN INSERTION SEQUENCE-RELATED"/>
    <property type="match status" value="1"/>
</dbReference>
<dbReference type="AlphaFoldDB" id="A0A1H9TLI8"/>
<dbReference type="CDD" id="cd00009">
    <property type="entry name" value="AAA"/>
    <property type="match status" value="1"/>
</dbReference>
<dbReference type="SUPFAM" id="SSF52540">
    <property type="entry name" value="P-loop containing nucleoside triphosphate hydrolases"/>
    <property type="match status" value="1"/>
</dbReference>
<reference evidence="2 3" key="1">
    <citation type="submission" date="2016-10" db="EMBL/GenBank/DDBJ databases">
        <authorList>
            <person name="de Groot N.N."/>
        </authorList>
    </citation>
    <scope>NUCLEOTIDE SEQUENCE [LARGE SCALE GENOMIC DNA]</scope>
    <source>
        <strain evidence="2 3">DSM 378</strain>
    </source>
</reference>
<evidence type="ECO:0000259" key="1">
    <source>
        <dbReference type="Pfam" id="PF01695"/>
    </source>
</evidence>
<dbReference type="InterPro" id="IPR027417">
    <property type="entry name" value="P-loop_NTPase"/>
</dbReference>
<dbReference type="InterPro" id="IPR002611">
    <property type="entry name" value="IstB_ATP-bd"/>
</dbReference>
<dbReference type="Pfam" id="PF01695">
    <property type="entry name" value="IstB_IS21"/>
    <property type="match status" value="1"/>
</dbReference>